<dbReference type="InterPro" id="IPR007887">
    <property type="entry name" value="MecA_N"/>
</dbReference>
<feature type="compositionally biased region" description="Acidic residues" evidence="1">
    <location>
        <begin position="558"/>
        <end position="570"/>
    </location>
</feature>
<dbReference type="Proteomes" id="UP001596413">
    <property type="component" value="Unassembled WGS sequence"/>
</dbReference>
<evidence type="ECO:0000259" key="2">
    <source>
        <dbReference type="Pfam" id="PF00905"/>
    </source>
</evidence>
<dbReference type="PANTHER" id="PTHR30627">
    <property type="entry name" value="PEPTIDOGLYCAN D,D-TRANSPEPTIDASE"/>
    <property type="match status" value="1"/>
</dbReference>
<dbReference type="InterPro" id="IPR001460">
    <property type="entry name" value="PCN-bd_Tpept"/>
</dbReference>
<dbReference type="Pfam" id="PF00905">
    <property type="entry name" value="Transpeptidase"/>
    <property type="match status" value="1"/>
</dbReference>
<evidence type="ECO:0000259" key="3">
    <source>
        <dbReference type="Pfam" id="PF05223"/>
    </source>
</evidence>
<feature type="domain" description="NTF2-like N-terminal transpeptidase" evidence="3">
    <location>
        <begin position="59"/>
        <end position="162"/>
    </location>
</feature>
<evidence type="ECO:0000256" key="1">
    <source>
        <dbReference type="SAM" id="MobiDB-lite"/>
    </source>
</evidence>
<keyword evidence="5" id="KW-1185">Reference proteome</keyword>
<dbReference type="RefSeq" id="WP_386414245.1">
    <property type="nucleotide sequence ID" value="NZ_JBHSZO010000015.1"/>
</dbReference>
<reference evidence="5" key="1">
    <citation type="journal article" date="2019" name="Int. J. Syst. Evol. Microbiol.">
        <title>The Global Catalogue of Microorganisms (GCM) 10K type strain sequencing project: providing services to taxonomists for standard genome sequencing and annotation.</title>
        <authorList>
            <consortium name="The Broad Institute Genomics Platform"/>
            <consortium name="The Broad Institute Genome Sequencing Center for Infectious Disease"/>
            <person name="Wu L."/>
            <person name="Ma J."/>
        </authorList>
    </citation>
    <scope>NUCLEOTIDE SEQUENCE [LARGE SCALE GENOMIC DNA]</scope>
    <source>
        <strain evidence="5">CGMCC 1.13681</strain>
    </source>
</reference>
<organism evidence="4 5">
    <name type="scientific">Streptomyces polyrhachis</name>
    <dbReference type="NCBI Taxonomy" id="1282885"/>
    <lineage>
        <taxon>Bacteria</taxon>
        <taxon>Bacillati</taxon>
        <taxon>Actinomycetota</taxon>
        <taxon>Actinomycetes</taxon>
        <taxon>Kitasatosporales</taxon>
        <taxon>Streptomycetaceae</taxon>
        <taxon>Streptomyces</taxon>
    </lineage>
</organism>
<dbReference type="EMBL" id="JBHSZO010000015">
    <property type="protein sequence ID" value="MFC7218795.1"/>
    <property type="molecule type" value="Genomic_DNA"/>
</dbReference>
<feature type="compositionally biased region" description="Low complexity" evidence="1">
    <location>
        <begin position="545"/>
        <end position="554"/>
    </location>
</feature>
<accession>A0ABW2GDI8</accession>
<dbReference type="Gene3D" id="3.40.710.10">
    <property type="entry name" value="DD-peptidase/beta-lactamase superfamily"/>
    <property type="match status" value="1"/>
</dbReference>
<evidence type="ECO:0000313" key="4">
    <source>
        <dbReference type="EMBL" id="MFC7218795.1"/>
    </source>
</evidence>
<dbReference type="InterPro" id="IPR012338">
    <property type="entry name" value="Beta-lactam/transpept-like"/>
</dbReference>
<dbReference type="InterPro" id="IPR050515">
    <property type="entry name" value="Beta-lactam/transpept"/>
</dbReference>
<feature type="domain" description="Penicillin-binding protein transpeptidase" evidence="2">
    <location>
        <begin position="252"/>
        <end position="525"/>
    </location>
</feature>
<protein>
    <submittedName>
        <fullName evidence="4">Penicillin-binding transpeptidase domain-containing protein</fullName>
    </submittedName>
</protein>
<proteinExistence type="predicted"/>
<gene>
    <name evidence="4" type="ORF">ACFQLX_11525</name>
</gene>
<comment type="caution">
    <text evidence="4">The sequence shown here is derived from an EMBL/GenBank/DDBJ whole genome shotgun (WGS) entry which is preliminary data.</text>
</comment>
<dbReference type="Pfam" id="PF05223">
    <property type="entry name" value="MecA_N"/>
    <property type="match status" value="1"/>
</dbReference>
<evidence type="ECO:0000313" key="5">
    <source>
        <dbReference type="Proteomes" id="UP001596413"/>
    </source>
</evidence>
<dbReference type="PANTHER" id="PTHR30627:SF24">
    <property type="entry name" value="PENICILLIN-BINDING PROTEIN 4B"/>
    <property type="match status" value="1"/>
</dbReference>
<sequence length="570" mass="58257">MSNGGSRSDGIGRWGWRAGALGMAGMVGVAGAALSGCGSGGEREQRVQPLGAGEIRTVADAFLADWAAGRPARAAALTDDPVAAKAALAGYASGAGVLRVAIAPAAPRGREVPYAVTAQVRGGDAKAPWTYDSRLTVVRDAKSGKALVHWTPSVLHPKLQAGERLRTGAAQGPPVRLLDRTGAELDTAAFPSLSTIAVNVRNRYGLRAGVSGPVEIWVVPAKGAKRAATVRTTIDPVLQRAAEQQVAGRYAALVAVRPSTGEIMAVANSPQGGQDLALRAELAPGSTMKVITASLLLDKGLTASTREHPCPQFAAYGGWRFHNVDNFALPEGSTFTQSFARSCNTAFIGMAPKLKEGDLHRQAHDVFGIGLRWEAGVPTFDGDVPAASSDTALASELIGQGEVRMNPMTMASVSATVKAGVFRQPYLVAPGLDGSTPAKAPRAMKPSTAAQLRTMMKETATWGTAAGVMGGLKGDVGAKTGTAEVGGPDDKPNAWFTAYRDDLAAAALVPSSGHGGTYAGPLVRGVLAAAPDAPGPKTPDKTTPEEPASGEPASGEGGEGEAAPEEAAAD</sequence>
<name>A0ABW2GDI8_9ACTN</name>
<dbReference type="SUPFAM" id="SSF56601">
    <property type="entry name" value="beta-lactamase/transpeptidase-like"/>
    <property type="match status" value="1"/>
</dbReference>
<feature type="region of interest" description="Disordered" evidence="1">
    <location>
        <begin position="528"/>
        <end position="570"/>
    </location>
</feature>